<dbReference type="InterPro" id="IPR002213">
    <property type="entry name" value="UDP_glucos_trans"/>
</dbReference>
<dbReference type="AlphaFoldDB" id="A0A0G4H1D2"/>
<dbReference type="PANTHER" id="PTHR48043">
    <property type="entry name" value="EG:EG0003.4 PROTEIN-RELATED"/>
    <property type="match status" value="1"/>
</dbReference>
<feature type="transmembrane region" description="Helical" evidence="3">
    <location>
        <begin position="448"/>
        <end position="467"/>
    </location>
</feature>
<evidence type="ECO:0008006" key="6">
    <source>
        <dbReference type="Google" id="ProtNLM"/>
    </source>
</evidence>
<dbReference type="STRING" id="1169540.A0A0G4H1D2"/>
<protein>
    <recommendedName>
        <fullName evidence="6">UDP-glycosyltransferases domain-containing protein</fullName>
    </recommendedName>
</protein>
<gene>
    <name evidence="4" type="ORF">Vbra_19238</name>
</gene>
<dbReference type="Gene3D" id="3.40.50.2000">
    <property type="entry name" value="Glycogen Phosphorylase B"/>
    <property type="match status" value="2"/>
</dbReference>
<proteinExistence type="predicted"/>
<keyword evidence="3" id="KW-0812">Transmembrane</keyword>
<dbReference type="CDD" id="cd03784">
    <property type="entry name" value="GT1_Gtf-like"/>
    <property type="match status" value="1"/>
</dbReference>
<dbReference type="OrthoDB" id="5835829at2759"/>
<dbReference type="GO" id="GO:0008194">
    <property type="term" value="F:UDP-glycosyltransferase activity"/>
    <property type="evidence" value="ECO:0007669"/>
    <property type="project" value="InterPro"/>
</dbReference>
<evidence type="ECO:0000256" key="3">
    <source>
        <dbReference type="SAM" id="Phobius"/>
    </source>
</evidence>
<dbReference type="SUPFAM" id="SSF53756">
    <property type="entry name" value="UDP-Glycosyltransferase/glycogen phosphorylase"/>
    <property type="match status" value="1"/>
</dbReference>
<name>A0A0G4H1D2_VITBC</name>
<dbReference type="VEuPathDB" id="CryptoDB:Vbra_19238"/>
<keyword evidence="1" id="KW-0328">Glycosyltransferase</keyword>
<evidence type="ECO:0000313" key="5">
    <source>
        <dbReference type="Proteomes" id="UP000041254"/>
    </source>
</evidence>
<keyword evidence="2" id="KW-0808">Transferase</keyword>
<dbReference type="EMBL" id="CDMY01000938">
    <property type="protein sequence ID" value="CEM37395.1"/>
    <property type="molecule type" value="Genomic_DNA"/>
</dbReference>
<dbReference type="InParanoid" id="A0A0G4H1D2"/>
<dbReference type="OMA" id="RQLPDYH"/>
<keyword evidence="5" id="KW-1185">Reference proteome</keyword>
<dbReference type="Proteomes" id="UP000041254">
    <property type="component" value="Unassembled WGS sequence"/>
</dbReference>
<evidence type="ECO:0000256" key="1">
    <source>
        <dbReference type="ARBA" id="ARBA00022676"/>
    </source>
</evidence>
<reference evidence="4 5" key="1">
    <citation type="submission" date="2014-11" db="EMBL/GenBank/DDBJ databases">
        <authorList>
            <person name="Zhu J."/>
            <person name="Qi W."/>
            <person name="Song R."/>
        </authorList>
    </citation>
    <scope>NUCLEOTIDE SEQUENCE [LARGE SCALE GENOMIC DNA]</scope>
</reference>
<evidence type="ECO:0000256" key="2">
    <source>
        <dbReference type="ARBA" id="ARBA00022679"/>
    </source>
</evidence>
<accession>A0A0G4H1D2</accession>
<keyword evidence="3" id="KW-0472">Membrane</keyword>
<evidence type="ECO:0000313" key="4">
    <source>
        <dbReference type="EMBL" id="CEM37395.1"/>
    </source>
</evidence>
<dbReference type="PhylomeDB" id="A0A0G4H1D2"/>
<keyword evidence="3" id="KW-1133">Transmembrane helix</keyword>
<organism evidence="4 5">
    <name type="scientific">Vitrella brassicaformis (strain CCMP3155)</name>
    <dbReference type="NCBI Taxonomy" id="1169540"/>
    <lineage>
        <taxon>Eukaryota</taxon>
        <taxon>Sar</taxon>
        <taxon>Alveolata</taxon>
        <taxon>Colpodellida</taxon>
        <taxon>Vitrellaceae</taxon>
        <taxon>Vitrella</taxon>
    </lineage>
</organism>
<dbReference type="Pfam" id="PF00201">
    <property type="entry name" value="UDPGT"/>
    <property type="match status" value="1"/>
</dbReference>
<dbReference type="InterPro" id="IPR050271">
    <property type="entry name" value="UDP-glycosyltransferase"/>
</dbReference>
<sequence>MCWRSAVHSAIFTRRLTSVQSCRGVDTLSELPHLSRSAEAKWRTGLTFVSLGVLTQEDMTGGADPNRVGLRSFLDIITVFRNLNKALEKGLEKHFPLNGSHATHLPDLVLAGIGASAAFDFAFEREIPAVYSHPTVSLVPMLSPPWPYLPPFMTGFSYDEPTVLQRVAKMVYFAVVSMVGERLEFPFTYLMSRRAKSVLKMVHSFPGLDYPFHTPPLLQYTGALLRPESLSPDRLDPSVRKWLDASSLPVVYVSFGSLLHIEERMGHTLMEAFSGPSPRPYRVLWALGEKQWAELPPRDQWPSEDVFHLATWVATPAALAHEKVKVFLSHCGANGVHEAIYAGTPIVGIPHFGDQLDVGLRLKRAGVGLMLDRHTMTAADVRHAIAEVMSNASFAERTAHLQATMKLYGGVERAADLVEYVYSMGGDLSHWETPAERLPFYRALGLDLIAAACFLVSVKVVLFGACLRRLCCSRRSAAVSKQKAA</sequence>
<dbReference type="PANTHER" id="PTHR48043:SF145">
    <property type="entry name" value="FI06409P-RELATED"/>
    <property type="match status" value="1"/>
</dbReference>